<evidence type="ECO:0000256" key="4">
    <source>
        <dbReference type="ARBA" id="ARBA00023004"/>
    </source>
</evidence>
<comment type="function">
    <text evidence="7">Mitochondrial ribosome (mitoribosome) assembly factor. Binds at the interface of the head and body domains of the mitochondrial small ribosomal subunit (mt-SSU), occluding the mRNA channel and preventing compaction of the head domain towards the body. Probable inactive methyltransferase: retains the characteristic folding and ability to bind S-adenosyl-L-methionine, but it probably lost its methyltransferase activity.</text>
</comment>
<evidence type="ECO:0000256" key="1">
    <source>
        <dbReference type="ARBA" id="ARBA00004173"/>
    </source>
</evidence>
<evidence type="ECO:0000256" key="2">
    <source>
        <dbReference type="ARBA" id="ARBA00022723"/>
    </source>
</evidence>
<evidence type="ECO:0000256" key="5">
    <source>
        <dbReference type="ARBA" id="ARBA00023014"/>
    </source>
</evidence>
<reference evidence="9" key="1">
    <citation type="submission" date="2017-03" db="EMBL/GenBank/DDBJ databases">
        <title>Phytopthora megakarya and P. palmivora, two closely related causual agents of cacao black pod achieved similar genome size and gene model numbers by different mechanisms.</title>
        <authorList>
            <person name="Ali S."/>
            <person name="Shao J."/>
            <person name="Larry D.J."/>
            <person name="Kronmiller B."/>
            <person name="Shen D."/>
            <person name="Strem M.D."/>
            <person name="Melnick R.L."/>
            <person name="Guiltinan M.J."/>
            <person name="Tyler B.M."/>
            <person name="Meinhardt L.W."/>
            <person name="Bailey B.A."/>
        </authorList>
    </citation>
    <scope>NUCLEOTIDE SEQUENCE [LARGE SCALE GENOMIC DNA]</scope>
    <source>
        <strain evidence="9">zdho120</strain>
    </source>
</reference>
<evidence type="ECO:0000313" key="8">
    <source>
        <dbReference type="EMBL" id="OWZ05195.1"/>
    </source>
</evidence>
<name>A0A225VIM4_9STRA</name>
<dbReference type="STRING" id="4795.A0A225VIM4"/>
<dbReference type="InterPro" id="IPR015324">
    <property type="entry name" value="Ribosomal_Rsm22-like"/>
</dbReference>
<organism evidence="8 9">
    <name type="scientific">Phytophthora megakarya</name>
    <dbReference type="NCBI Taxonomy" id="4795"/>
    <lineage>
        <taxon>Eukaryota</taxon>
        <taxon>Sar</taxon>
        <taxon>Stramenopiles</taxon>
        <taxon>Oomycota</taxon>
        <taxon>Peronosporomycetes</taxon>
        <taxon>Peronosporales</taxon>
        <taxon>Peronosporaceae</taxon>
        <taxon>Phytophthora</taxon>
    </lineage>
</organism>
<evidence type="ECO:0000256" key="3">
    <source>
        <dbReference type="ARBA" id="ARBA00022946"/>
    </source>
</evidence>
<dbReference type="GO" id="GO:0006412">
    <property type="term" value="P:translation"/>
    <property type="evidence" value="ECO:0007669"/>
    <property type="project" value="InterPro"/>
</dbReference>
<protein>
    <submittedName>
        <fullName evidence="8">Uncharacterized protein</fullName>
    </submittedName>
</protein>
<dbReference type="AlphaFoldDB" id="A0A225VIM4"/>
<keyword evidence="9" id="KW-1185">Reference proteome</keyword>
<dbReference type="OrthoDB" id="421327at2759"/>
<dbReference type="Gene3D" id="3.40.50.150">
    <property type="entry name" value="Vaccinia Virus protein VP39"/>
    <property type="match status" value="1"/>
</dbReference>
<dbReference type="PANTHER" id="PTHR13184:SF5">
    <property type="entry name" value="METHYLTRANSFERASE-LIKE PROTEIN 17, MITOCHONDRIAL"/>
    <property type="match status" value="1"/>
</dbReference>
<evidence type="ECO:0000256" key="6">
    <source>
        <dbReference type="ARBA" id="ARBA00023128"/>
    </source>
</evidence>
<keyword evidence="3" id="KW-0809">Transit peptide</keyword>
<dbReference type="Proteomes" id="UP000198211">
    <property type="component" value="Unassembled WGS sequence"/>
</dbReference>
<dbReference type="InterPro" id="IPR029063">
    <property type="entry name" value="SAM-dependent_MTases_sf"/>
</dbReference>
<sequence length="454" mass="50912">MLSIMMLRSLSTRSVSACSARLVPAITAPVLSALFSSPAANRRARRLRRAKTAKSSNDPRTPSILADIEQLSRNGLAQRVEMPSDLLNRITSIIRSRTHSQLETLRQKHVGDHRNTRQLPLDMSKTPLGWTMDRSQQIPPFAYGPSETLAYLAYEMEATYACTHAVFTELQKRLPDFEPKSVLDFGAGPGTASWVAKDFYEKSVDKYRVVEPSQSMVDAAEVLLEGFPGLSVRRNIADLSRDIDAGNKYDLIVVNYVLSDITNDFERVATTSALWELLSENGCLVVVDRGSPWGSHHVRSARQFVLDSVAEDGDENESVRIVAPCPHHFECPAAGSTWCHFVQRSPVVNRPREATTKRWHGQKGSKFSYMIMQKTRKGSDEDEAANKKKPIARMLRGPLLATRHVHLDLCTPEGKLERRSVTRGKAVREVYRASRKAHWGALWPADESSYLKDQ</sequence>
<keyword evidence="6" id="KW-0496">Mitochondrion</keyword>
<comment type="caution">
    <text evidence="8">The sequence shown here is derived from an EMBL/GenBank/DDBJ whole genome shotgun (WGS) entry which is preliminary data.</text>
</comment>
<dbReference type="PANTHER" id="PTHR13184">
    <property type="entry name" value="37S RIBOSOMAL PROTEIN S22"/>
    <property type="match status" value="1"/>
</dbReference>
<keyword evidence="2" id="KW-0479">Metal-binding</keyword>
<evidence type="ECO:0000256" key="7">
    <source>
        <dbReference type="ARBA" id="ARBA00045681"/>
    </source>
</evidence>
<dbReference type="FunFam" id="3.40.50.150:FF:000246">
    <property type="entry name" value="Methyltransferase protein 17"/>
    <property type="match status" value="1"/>
</dbReference>
<dbReference type="InterPro" id="IPR052571">
    <property type="entry name" value="Mt_RNA_Methyltransferase"/>
</dbReference>
<dbReference type="SUPFAM" id="SSF53335">
    <property type="entry name" value="S-adenosyl-L-methionine-dependent methyltransferases"/>
    <property type="match status" value="1"/>
</dbReference>
<comment type="subcellular location">
    <subcellularLocation>
        <location evidence="1">Mitochondrion</location>
    </subcellularLocation>
</comment>
<proteinExistence type="predicted"/>
<dbReference type="GO" id="GO:0051536">
    <property type="term" value="F:iron-sulfur cluster binding"/>
    <property type="evidence" value="ECO:0007669"/>
    <property type="project" value="UniProtKB-KW"/>
</dbReference>
<keyword evidence="4" id="KW-0408">Iron</keyword>
<gene>
    <name evidence="8" type="ORF">PHMEG_00022761</name>
</gene>
<dbReference type="GO" id="GO:0008168">
    <property type="term" value="F:methyltransferase activity"/>
    <property type="evidence" value="ECO:0007669"/>
    <property type="project" value="InterPro"/>
</dbReference>
<dbReference type="GO" id="GO:0005763">
    <property type="term" value="C:mitochondrial small ribosomal subunit"/>
    <property type="evidence" value="ECO:0007669"/>
    <property type="project" value="TreeGrafter"/>
</dbReference>
<dbReference type="EMBL" id="NBNE01004562">
    <property type="protein sequence ID" value="OWZ05195.1"/>
    <property type="molecule type" value="Genomic_DNA"/>
</dbReference>
<dbReference type="GO" id="GO:0003735">
    <property type="term" value="F:structural constituent of ribosome"/>
    <property type="evidence" value="ECO:0007669"/>
    <property type="project" value="TreeGrafter"/>
</dbReference>
<dbReference type="GO" id="GO:0046872">
    <property type="term" value="F:metal ion binding"/>
    <property type="evidence" value="ECO:0007669"/>
    <property type="project" value="UniProtKB-KW"/>
</dbReference>
<dbReference type="CDD" id="cd02440">
    <property type="entry name" value="AdoMet_MTases"/>
    <property type="match status" value="1"/>
</dbReference>
<accession>A0A225VIM4</accession>
<dbReference type="Pfam" id="PF09243">
    <property type="entry name" value="Rsm22"/>
    <property type="match status" value="1"/>
</dbReference>
<keyword evidence="5" id="KW-0411">Iron-sulfur</keyword>
<evidence type="ECO:0000313" key="9">
    <source>
        <dbReference type="Proteomes" id="UP000198211"/>
    </source>
</evidence>